<dbReference type="Pfam" id="PF00005">
    <property type="entry name" value="ABC_tran"/>
    <property type="match status" value="1"/>
</dbReference>
<sequence>MGYLSERAIADLRYKATEKFTKLPIPKLDTMHSGDNLSKLTNDIQLVKRFLDWDGYFLILRPLMAVATLAYLTYLNWQLTLASLVFIPIMMYLTMKITQPISNYSKALQEELANINKANQDILGGIQIVKSFNLKDRILESFKGQVDESVKRGRVIALRRAILAGISGFLTFLPFIVSFGLGSLLVNRGSMSVGGLLAFINLLNQLSWPLAQLPNHIGSYKAAGAGLDRIYEIVDIVSERQTGEKLDFESENVLSFNNVRFAYGEKDILQGISFHINCGEKVALVGPSGGGKSTIFKLITGFYQPYEGEISLFNNTIDKWKLDFLREEIAVVSQDTYLFPTTIKENITLGRNFSMEAIIAASQKANAHNFIMELADGYDTMVGERGAKLSGGQRQRISIARAILKDAKLLLLDEATSALDTESEQMVQQALEKAMEGRTTMVIAHRLSTIKNADRILVIEGGAVVEEGTHEQLLDKEGLYSKLYNKDFSHVDQESGVA</sequence>
<dbReference type="SUPFAM" id="SSF90123">
    <property type="entry name" value="ABC transporter transmembrane region"/>
    <property type="match status" value="1"/>
</dbReference>
<reference evidence="10 11" key="1">
    <citation type="submission" date="2020-07" db="EMBL/GenBank/DDBJ databases">
        <title>Alkalicella. sp. LB2 genome.</title>
        <authorList>
            <person name="Postec A."/>
            <person name="Quemeneur M."/>
        </authorList>
    </citation>
    <scope>NUCLEOTIDE SEQUENCE [LARGE SCALE GENOMIC DNA]</scope>
    <source>
        <strain evidence="10 11">LB2</strain>
    </source>
</reference>
<comment type="subcellular location">
    <subcellularLocation>
        <location evidence="1">Cell membrane</location>
        <topology evidence="1">Multi-pass membrane protein</topology>
    </subcellularLocation>
</comment>
<feature type="domain" description="ABC transporter" evidence="8">
    <location>
        <begin position="254"/>
        <end position="486"/>
    </location>
</feature>
<dbReference type="Proteomes" id="UP000516160">
    <property type="component" value="Chromosome"/>
</dbReference>
<evidence type="ECO:0000256" key="3">
    <source>
        <dbReference type="ARBA" id="ARBA00022741"/>
    </source>
</evidence>
<evidence type="ECO:0000256" key="4">
    <source>
        <dbReference type="ARBA" id="ARBA00022840"/>
    </source>
</evidence>
<dbReference type="KEGG" id="acae:HYG86_03295"/>
<evidence type="ECO:0000256" key="7">
    <source>
        <dbReference type="SAM" id="Phobius"/>
    </source>
</evidence>
<proteinExistence type="predicted"/>
<dbReference type="Pfam" id="PF00664">
    <property type="entry name" value="ABC_membrane"/>
    <property type="match status" value="1"/>
</dbReference>
<keyword evidence="5 7" id="KW-1133">Transmembrane helix</keyword>
<dbReference type="SUPFAM" id="SSF52540">
    <property type="entry name" value="P-loop containing nucleoside triphosphate hydrolases"/>
    <property type="match status" value="1"/>
</dbReference>
<keyword evidence="2 7" id="KW-0812">Transmembrane</keyword>
<keyword evidence="4 10" id="KW-0067">ATP-binding</keyword>
<dbReference type="AlphaFoldDB" id="A0A7G9W597"/>
<feature type="domain" description="ABC transmembrane type-1" evidence="9">
    <location>
        <begin position="1"/>
        <end position="222"/>
    </location>
</feature>
<evidence type="ECO:0000259" key="8">
    <source>
        <dbReference type="PROSITE" id="PS50893"/>
    </source>
</evidence>
<dbReference type="PROSITE" id="PS50893">
    <property type="entry name" value="ABC_TRANSPORTER_2"/>
    <property type="match status" value="1"/>
</dbReference>
<dbReference type="GO" id="GO:0005886">
    <property type="term" value="C:plasma membrane"/>
    <property type="evidence" value="ECO:0007669"/>
    <property type="project" value="UniProtKB-SubCell"/>
</dbReference>
<dbReference type="PANTHER" id="PTHR24221">
    <property type="entry name" value="ATP-BINDING CASSETTE SUB-FAMILY B"/>
    <property type="match status" value="1"/>
</dbReference>
<keyword evidence="6 7" id="KW-0472">Membrane</keyword>
<dbReference type="InterPro" id="IPR003439">
    <property type="entry name" value="ABC_transporter-like_ATP-bd"/>
</dbReference>
<feature type="transmembrane region" description="Helical" evidence="7">
    <location>
        <begin position="161"/>
        <end position="185"/>
    </location>
</feature>
<evidence type="ECO:0000313" key="10">
    <source>
        <dbReference type="EMBL" id="QNO13859.1"/>
    </source>
</evidence>
<dbReference type="PROSITE" id="PS50929">
    <property type="entry name" value="ABC_TM1F"/>
    <property type="match status" value="1"/>
</dbReference>
<name>A0A7G9W597_ALKCA</name>
<dbReference type="FunFam" id="3.40.50.300:FF:000218">
    <property type="entry name" value="Multidrug ABC transporter ATP-binding protein"/>
    <property type="match status" value="1"/>
</dbReference>
<keyword evidence="11" id="KW-1185">Reference proteome</keyword>
<accession>A0A7G9W597</accession>
<evidence type="ECO:0000256" key="1">
    <source>
        <dbReference type="ARBA" id="ARBA00004651"/>
    </source>
</evidence>
<evidence type="ECO:0000256" key="2">
    <source>
        <dbReference type="ARBA" id="ARBA00022692"/>
    </source>
</evidence>
<dbReference type="InterPro" id="IPR039421">
    <property type="entry name" value="Type_1_exporter"/>
</dbReference>
<dbReference type="SMART" id="SM00382">
    <property type="entry name" value="AAA"/>
    <property type="match status" value="1"/>
</dbReference>
<dbReference type="Gene3D" id="3.40.50.300">
    <property type="entry name" value="P-loop containing nucleotide triphosphate hydrolases"/>
    <property type="match status" value="1"/>
</dbReference>
<dbReference type="PROSITE" id="PS00211">
    <property type="entry name" value="ABC_TRANSPORTER_1"/>
    <property type="match status" value="1"/>
</dbReference>
<dbReference type="GO" id="GO:0016887">
    <property type="term" value="F:ATP hydrolysis activity"/>
    <property type="evidence" value="ECO:0007669"/>
    <property type="project" value="InterPro"/>
</dbReference>
<dbReference type="RefSeq" id="WP_213167522.1">
    <property type="nucleotide sequence ID" value="NZ_CP058559.1"/>
</dbReference>
<dbReference type="InterPro" id="IPR017871">
    <property type="entry name" value="ABC_transporter-like_CS"/>
</dbReference>
<dbReference type="InterPro" id="IPR003593">
    <property type="entry name" value="AAA+_ATPase"/>
</dbReference>
<organism evidence="10 11">
    <name type="scientific">Alkalicella caledoniensis</name>
    <dbReference type="NCBI Taxonomy" id="2731377"/>
    <lineage>
        <taxon>Bacteria</taxon>
        <taxon>Bacillati</taxon>
        <taxon>Bacillota</taxon>
        <taxon>Clostridia</taxon>
        <taxon>Eubacteriales</taxon>
        <taxon>Proteinivoracaceae</taxon>
        <taxon>Alkalicella</taxon>
    </lineage>
</organism>
<keyword evidence="3" id="KW-0547">Nucleotide-binding</keyword>
<dbReference type="InterPro" id="IPR011527">
    <property type="entry name" value="ABC1_TM_dom"/>
</dbReference>
<dbReference type="GO" id="GO:0140359">
    <property type="term" value="F:ABC-type transporter activity"/>
    <property type="evidence" value="ECO:0007669"/>
    <property type="project" value="InterPro"/>
</dbReference>
<evidence type="ECO:0000259" key="9">
    <source>
        <dbReference type="PROSITE" id="PS50929"/>
    </source>
</evidence>
<dbReference type="PANTHER" id="PTHR24221:SF654">
    <property type="entry name" value="ATP-BINDING CASSETTE SUB-FAMILY B MEMBER 6"/>
    <property type="match status" value="1"/>
</dbReference>
<dbReference type="Gene3D" id="1.20.1560.10">
    <property type="entry name" value="ABC transporter type 1, transmembrane domain"/>
    <property type="match status" value="1"/>
</dbReference>
<dbReference type="GO" id="GO:0005524">
    <property type="term" value="F:ATP binding"/>
    <property type="evidence" value="ECO:0007669"/>
    <property type="project" value="UniProtKB-KW"/>
</dbReference>
<dbReference type="InterPro" id="IPR036640">
    <property type="entry name" value="ABC1_TM_sf"/>
</dbReference>
<dbReference type="InterPro" id="IPR027417">
    <property type="entry name" value="P-loop_NTPase"/>
</dbReference>
<evidence type="ECO:0000256" key="6">
    <source>
        <dbReference type="ARBA" id="ARBA00023136"/>
    </source>
</evidence>
<evidence type="ECO:0000313" key="11">
    <source>
        <dbReference type="Proteomes" id="UP000516160"/>
    </source>
</evidence>
<dbReference type="GO" id="GO:0034040">
    <property type="term" value="F:ATPase-coupled lipid transmembrane transporter activity"/>
    <property type="evidence" value="ECO:0007669"/>
    <property type="project" value="TreeGrafter"/>
</dbReference>
<gene>
    <name evidence="10" type="ORF">HYG86_03295</name>
</gene>
<protein>
    <submittedName>
        <fullName evidence="10">ABC transporter ATP-binding protein</fullName>
    </submittedName>
</protein>
<dbReference type="CDD" id="cd07346">
    <property type="entry name" value="ABC_6TM_exporters"/>
    <property type="match status" value="1"/>
</dbReference>
<dbReference type="EMBL" id="CP058559">
    <property type="protein sequence ID" value="QNO13859.1"/>
    <property type="molecule type" value="Genomic_DNA"/>
</dbReference>
<evidence type="ECO:0000256" key="5">
    <source>
        <dbReference type="ARBA" id="ARBA00022989"/>
    </source>
</evidence>